<dbReference type="GeneID" id="43350118"/>
<comment type="caution">
    <text evidence="1">The sequence shown here is derived from an EMBL/GenBank/DDBJ whole genome shotgun (WGS) entry which is preliminary data.</text>
</comment>
<reference evidence="1 2" key="1">
    <citation type="journal article" date="2019" name="Nat. Med.">
        <title>A library of human gut bacterial isolates paired with longitudinal multiomics data enables mechanistic microbiome research.</title>
        <authorList>
            <person name="Poyet M."/>
            <person name="Groussin M."/>
            <person name="Gibbons S.M."/>
            <person name="Avila-Pacheco J."/>
            <person name="Jiang X."/>
            <person name="Kearney S.M."/>
            <person name="Perrotta A.R."/>
            <person name="Berdy B."/>
            <person name="Zhao S."/>
            <person name="Lieberman T.D."/>
            <person name="Swanson P.K."/>
            <person name="Smith M."/>
            <person name="Roesemann S."/>
            <person name="Alexander J.E."/>
            <person name="Rich S.A."/>
            <person name="Livny J."/>
            <person name="Vlamakis H."/>
            <person name="Clish C."/>
            <person name="Bullock K."/>
            <person name="Deik A."/>
            <person name="Scott J."/>
            <person name="Pierce K.A."/>
            <person name="Xavier R.J."/>
            <person name="Alm E.J."/>
        </authorList>
    </citation>
    <scope>NUCLEOTIDE SEQUENCE [LARGE SCALE GENOMIC DNA]</scope>
    <source>
        <strain evidence="1 2">BIOML-A2</strain>
    </source>
</reference>
<accession>A0A6I3S3P1</accession>
<dbReference type="AlphaFoldDB" id="A0A6I3S3P1"/>
<protein>
    <recommendedName>
        <fullName evidence="3">DUF3800 domain-containing protein</fullName>
    </recommendedName>
</protein>
<dbReference type="InterPro" id="IPR024524">
    <property type="entry name" value="DUF3800"/>
</dbReference>
<evidence type="ECO:0008006" key="3">
    <source>
        <dbReference type="Google" id="ProtNLM"/>
    </source>
</evidence>
<dbReference type="EMBL" id="WNCL01000054">
    <property type="protein sequence ID" value="MTU44219.1"/>
    <property type="molecule type" value="Genomic_DNA"/>
</dbReference>
<gene>
    <name evidence="1" type="ORF">GMD42_11535</name>
</gene>
<evidence type="ECO:0000313" key="1">
    <source>
        <dbReference type="EMBL" id="MTU44219.1"/>
    </source>
</evidence>
<name>A0A6I3S3P1_9BURK</name>
<sequence length="224" mass="26155">MKELSVFIDESGDFGNFEPHCRYYIVSFVFHDQAVDISSQVSVLDQKLDNLNIDHVVHTGPILRREPPYNHLQIQERKRILNAFVAFLRHVDVSCVCFLVDKKYINDPMKLISDLSRQISQFLQQHTSFFHSFNVVKVYYDNGQTELTKILASVLPIYLNNVVFNKVSPKDYKLFQAADYVCTFRLLKEKLDKDCLTKSDLKFFSGKRELKKTYLAPLLTKTFL</sequence>
<dbReference type="RefSeq" id="WP_008865109.1">
    <property type="nucleotide sequence ID" value="NZ_CATXDL010000002.1"/>
</dbReference>
<dbReference type="Pfam" id="PF12686">
    <property type="entry name" value="DUF3800"/>
    <property type="match status" value="1"/>
</dbReference>
<dbReference type="Proteomes" id="UP000462362">
    <property type="component" value="Unassembled WGS sequence"/>
</dbReference>
<evidence type="ECO:0000313" key="2">
    <source>
        <dbReference type="Proteomes" id="UP000462362"/>
    </source>
</evidence>
<organism evidence="1 2">
    <name type="scientific">Parasutterella excrementihominis</name>
    <dbReference type="NCBI Taxonomy" id="487175"/>
    <lineage>
        <taxon>Bacteria</taxon>
        <taxon>Pseudomonadati</taxon>
        <taxon>Pseudomonadota</taxon>
        <taxon>Betaproteobacteria</taxon>
        <taxon>Burkholderiales</taxon>
        <taxon>Sutterellaceae</taxon>
        <taxon>Parasutterella</taxon>
    </lineage>
</organism>
<proteinExistence type="predicted"/>